<organism evidence="3 4">
    <name type="scientific">Kineobactrum sediminis</name>
    <dbReference type="NCBI Taxonomy" id="1905677"/>
    <lineage>
        <taxon>Bacteria</taxon>
        <taxon>Pseudomonadati</taxon>
        <taxon>Pseudomonadota</taxon>
        <taxon>Gammaproteobacteria</taxon>
        <taxon>Cellvibrionales</taxon>
        <taxon>Halieaceae</taxon>
        <taxon>Kineobactrum</taxon>
    </lineage>
</organism>
<dbReference type="Proteomes" id="UP000234845">
    <property type="component" value="Unassembled WGS sequence"/>
</dbReference>
<sequence length="89" mass="9956">MRICQVFRSPRTAEMYLYVDKQRGLEDVPEALLARFGDPQPVMVLLLKPERRLARVAVADVLAGIEAQGFFLQMPPSAATLLQREGIGE</sequence>
<dbReference type="Gene3D" id="3.10.510.20">
    <property type="entry name" value="YcgL domain"/>
    <property type="match status" value="1"/>
</dbReference>
<accession>A0A2N5Y1F2</accession>
<evidence type="ECO:0000313" key="4">
    <source>
        <dbReference type="Proteomes" id="UP000234845"/>
    </source>
</evidence>
<evidence type="ECO:0000313" key="3">
    <source>
        <dbReference type="EMBL" id="PLW82222.1"/>
    </source>
</evidence>
<evidence type="ECO:0000256" key="1">
    <source>
        <dbReference type="HAMAP-Rule" id="MF_01866"/>
    </source>
</evidence>
<comment type="caution">
    <text evidence="3">The sequence shown here is derived from an EMBL/GenBank/DDBJ whole genome shotgun (WGS) entry which is preliminary data.</text>
</comment>
<dbReference type="PROSITE" id="PS51648">
    <property type="entry name" value="YCGL"/>
    <property type="match status" value="1"/>
</dbReference>
<dbReference type="OrthoDB" id="7062382at2"/>
<evidence type="ECO:0000259" key="2">
    <source>
        <dbReference type="PROSITE" id="PS51648"/>
    </source>
</evidence>
<proteinExistence type="inferred from homology"/>
<dbReference type="PANTHER" id="PTHR38109">
    <property type="entry name" value="PROTEIN YCGL"/>
    <property type="match status" value="1"/>
</dbReference>
<dbReference type="SUPFAM" id="SSF160191">
    <property type="entry name" value="YcgL-like"/>
    <property type="match status" value="1"/>
</dbReference>
<keyword evidence="4" id="KW-1185">Reference proteome</keyword>
<dbReference type="InterPro" id="IPR027354">
    <property type="entry name" value="YcgL_dom"/>
</dbReference>
<dbReference type="AlphaFoldDB" id="A0A2N5Y1F2"/>
<dbReference type="EMBL" id="PKLZ01000008">
    <property type="protein sequence ID" value="PLW82222.1"/>
    <property type="molecule type" value="Genomic_DNA"/>
</dbReference>
<name>A0A2N5Y1F2_9GAMM</name>
<reference evidence="4" key="1">
    <citation type="submission" date="2017-11" db="EMBL/GenBank/DDBJ databases">
        <title>The draft genome sequence of Chromatocurvus sp. F02.</title>
        <authorList>
            <person name="Du Z.-J."/>
            <person name="Chang Y.-Q."/>
        </authorList>
    </citation>
    <scope>NUCLEOTIDE SEQUENCE [LARGE SCALE GENOMIC DNA]</scope>
    <source>
        <strain evidence="4">F02</strain>
    </source>
</reference>
<dbReference type="HAMAP" id="MF_01866">
    <property type="entry name" value="UPF0745"/>
    <property type="match status" value="1"/>
</dbReference>
<dbReference type="InterPro" id="IPR038068">
    <property type="entry name" value="YcgL-like_sf"/>
</dbReference>
<dbReference type="PANTHER" id="PTHR38109:SF1">
    <property type="entry name" value="PROTEIN YCGL"/>
    <property type="match status" value="1"/>
</dbReference>
<dbReference type="RefSeq" id="WP_101521474.1">
    <property type="nucleotide sequence ID" value="NZ_PKLZ01000008.1"/>
</dbReference>
<gene>
    <name evidence="3" type="ORF">CWI75_10600</name>
</gene>
<protein>
    <recommendedName>
        <fullName evidence="1">YcgL domain-containing protein CWI75_10600</fullName>
    </recommendedName>
</protein>
<feature type="domain" description="YcgL" evidence="2">
    <location>
        <begin position="2"/>
        <end position="86"/>
    </location>
</feature>
<dbReference type="Pfam" id="PF05166">
    <property type="entry name" value="YcgL"/>
    <property type="match status" value="1"/>
</dbReference>